<evidence type="ECO:0000256" key="1">
    <source>
        <dbReference type="ARBA" id="ARBA00022679"/>
    </source>
</evidence>
<dbReference type="PANTHER" id="PTHR43199">
    <property type="entry name" value="GLUTATHIONE HYDROLASE"/>
    <property type="match status" value="1"/>
</dbReference>
<sequence length="730" mass="76306">MSPAALEALDAGGGAADAVVAAMAAACVVEPVLASLGGGGFLLWAPAAGTPRVYDFFVDTPRHPKPADALDFHAAVCDFGTVTQSFHIGRGAIATPGMIPGLVQIQGDLCHLSLARLLRPAIRFAREGFVISELQGYVFSIVEPILANSSELDALYRGRDGRRLTAGDRLCQPALADSLELLAHEGSRPFREGEPARALLELAGAGGHLEAADLAAARVLVRQPLHRHHAGAEILTMPLPSSGGLLLAFALDLAERLEAEAFGSPDHLVGLARIMALTDRARRDSGLSDAVGEEEEAAAAARLGDPARLRDYARAVAQAPQVARGTTHISVVDGAGNLAAASLSNGEGCGHLLPGTGIHLNNMLGEEDLNPRGFHLWPPGTRMGSMMAPTAARLADGKRIALGSGGSNRLRGAILQVLLNLTDFHMPLSAAVAAPRLHVENGLAQAEPGVSPAALDALEAEVRRVQLWQAPNLYFGGVHAVSRGTDGWLEAVGDARRGGVGEVRVYEAGPGGEAGPPVLANYLQESAAAHAERLGVGAAPMAAEGLAWVLTRLKLALSRPPRLGETVAVETWPAALDRRFALRAWRLSDAAGAPLADAIAHWAAFDPTRRRLAPLPQWIAARVTPGTPPPLTFASRSLPGPGAGAAEVLLRPRRAELDVNGHVNNAHLLGWLLEPLPATPAGRLLELDAAFRSECRAGDEVVSRAAAAPDGVWRHALSRTRDGADLVRAV</sequence>
<name>A0A813A0X4_9DINO</name>
<keyword evidence="1" id="KW-0808">Transferase</keyword>
<evidence type="ECO:0000259" key="4">
    <source>
        <dbReference type="Pfam" id="PF01643"/>
    </source>
</evidence>
<dbReference type="GO" id="GO:0006633">
    <property type="term" value="P:fatty acid biosynthetic process"/>
    <property type="evidence" value="ECO:0007669"/>
    <property type="project" value="InterPro"/>
</dbReference>
<comment type="caution">
    <text evidence="6">The sequence shown here is derived from an EMBL/GenBank/DDBJ whole genome shotgun (WGS) entry which is preliminary data.</text>
</comment>
<keyword evidence="3" id="KW-0865">Zymogen</keyword>
<dbReference type="GO" id="GO:0016740">
    <property type="term" value="F:transferase activity"/>
    <property type="evidence" value="ECO:0007669"/>
    <property type="project" value="UniProtKB-KW"/>
</dbReference>
<dbReference type="Pfam" id="PF01019">
    <property type="entry name" value="G_glu_transpept"/>
    <property type="match status" value="1"/>
</dbReference>
<proteinExistence type="predicted"/>
<dbReference type="InterPro" id="IPR029055">
    <property type="entry name" value="Ntn_hydrolases_N"/>
</dbReference>
<dbReference type="InterPro" id="IPR051792">
    <property type="entry name" value="GGT_bact"/>
</dbReference>
<dbReference type="InterPro" id="IPR049427">
    <property type="entry name" value="Acyl-ACP_TE_C"/>
</dbReference>
<accession>A0A813A0X4</accession>
<evidence type="ECO:0000259" key="5">
    <source>
        <dbReference type="Pfam" id="PF20791"/>
    </source>
</evidence>
<dbReference type="InterPro" id="IPR043138">
    <property type="entry name" value="GGT_lsub"/>
</dbReference>
<dbReference type="OrthoDB" id="618395at2759"/>
<dbReference type="SUPFAM" id="SSF54637">
    <property type="entry name" value="Thioesterase/thiol ester dehydrase-isomerase"/>
    <property type="match status" value="2"/>
</dbReference>
<dbReference type="Proteomes" id="UP000601435">
    <property type="component" value="Unassembled WGS sequence"/>
</dbReference>
<evidence type="ECO:0000313" key="7">
    <source>
        <dbReference type="Proteomes" id="UP000601435"/>
    </source>
</evidence>
<dbReference type="EMBL" id="CAJNJA010051407">
    <property type="protein sequence ID" value="CAE7843609.1"/>
    <property type="molecule type" value="Genomic_DNA"/>
</dbReference>
<dbReference type="Gene3D" id="3.60.20.40">
    <property type="match status" value="1"/>
</dbReference>
<evidence type="ECO:0000256" key="2">
    <source>
        <dbReference type="ARBA" id="ARBA00022801"/>
    </source>
</evidence>
<organism evidence="6 7">
    <name type="scientific">Symbiodinium necroappetens</name>
    <dbReference type="NCBI Taxonomy" id="1628268"/>
    <lineage>
        <taxon>Eukaryota</taxon>
        <taxon>Sar</taxon>
        <taxon>Alveolata</taxon>
        <taxon>Dinophyceae</taxon>
        <taxon>Suessiales</taxon>
        <taxon>Symbiodiniaceae</taxon>
        <taxon>Symbiodinium</taxon>
    </lineage>
</organism>
<dbReference type="InterPro" id="IPR002864">
    <property type="entry name" value="Acyl-ACP_thioesterase_NHD"/>
</dbReference>
<dbReference type="Gene3D" id="1.10.246.130">
    <property type="match status" value="1"/>
</dbReference>
<dbReference type="GO" id="GO:0016790">
    <property type="term" value="F:thiolester hydrolase activity"/>
    <property type="evidence" value="ECO:0007669"/>
    <property type="project" value="InterPro"/>
</dbReference>
<reference evidence="6" key="1">
    <citation type="submission" date="2021-02" db="EMBL/GenBank/DDBJ databases">
        <authorList>
            <person name="Dougan E. K."/>
            <person name="Rhodes N."/>
            <person name="Thang M."/>
            <person name="Chan C."/>
        </authorList>
    </citation>
    <scope>NUCLEOTIDE SEQUENCE</scope>
</reference>
<dbReference type="PRINTS" id="PR01210">
    <property type="entry name" value="GGTRANSPTASE"/>
</dbReference>
<dbReference type="InterPro" id="IPR029069">
    <property type="entry name" value="HotDog_dom_sf"/>
</dbReference>
<dbReference type="AlphaFoldDB" id="A0A813A0X4"/>
<feature type="non-terminal residue" evidence="6">
    <location>
        <position position="1"/>
    </location>
</feature>
<dbReference type="Pfam" id="PF01643">
    <property type="entry name" value="Acyl-ACP_TE"/>
    <property type="match status" value="1"/>
</dbReference>
<dbReference type="CDD" id="cd00586">
    <property type="entry name" value="4HBT"/>
    <property type="match status" value="1"/>
</dbReference>
<feature type="domain" description="Acyl-ACP thioesterase-like C-terminal" evidence="5">
    <location>
        <begin position="649"/>
        <end position="704"/>
    </location>
</feature>
<dbReference type="SUPFAM" id="SSF56235">
    <property type="entry name" value="N-terminal nucleophile aminohydrolases (Ntn hydrolases)"/>
    <property type="match status" value="1"/>
</dbReference>
<dbReference type="Gene3D" id="3.10.129.10">
    <property type="entry name" value="Hotdog Thioesterase"/>
    <property type="match status" value="1"/>
</dbReference>
<dbReference type="InterPro" id="IPR043137">
    <property type="entry name" value="GGT_ssub_C"/>
</dbReference>
<protein>
    <submittedName>
        <fullName evidence="6">Ggt protein</fullName>
    </submittedName>
</protein>
<dbReference type="PANTHER" id="PTHR43199:SF1">
    <property type="entry name" value="GLUTATHIONE HYDROLASE PROENZYME"/>
    <property type="match status" value="1"/>
</dbReference>
<keyword evidence="2" id="KW-0378">Hydrolase</keyword>
<evidence type="ECO:0000313" key="6">
    <source>
        <dbReference type="EMBL" id="CAE7843609.1"/>
    </source>
</evidence>
<gene>
    <name evidence="6" type="primary">ggt</name>
    <name evidence="6" type="ORF">SNEC2469_LOCUS25816</name>
</gene>
<keyword evidence="7" id="KW-1185">Reference proteome</keyword>
<evidence type="ECO:0000256" key="3">
    <source>
        <dbReference type="ARBA" id="ARBA00023145"/>
    </source>
</evidence>
<dbReference type="Pfam" id="PF20791">
    <property type="entry name" value="Acyl-ACP_TE_C"/>
    <property type="match status" value="1"/>
</dbReference>
<feature type="domain" description="Acyl-ACP thioesterase N-terminal hotdog" evidence="4">
    <location>
        <begin position="502"/>
        <end position="618"/>
    </location>
</feature>